<proteinExistence type="predicted"/>
<dbReference type="EMBL" id="MECQ01000001">
    <property type="protein sequence ID" value="ODV56693.1"/>
    <property type="molecule type" value="Genomic_DNA"/>
</dbReference>
<dbReference type="Proteomes" id="UP000094784">
    <property type="component" value="Unassembled WGS sequence"/>
</dbReference>
<evidence type="ECO:0000313" key="1">
    <source>
        <dbReference type="EMBL" id="ODV56693.1"/>
    </source>
</evidence>
<evidence type="ECO:0008006" key="3">
    <source>
        <dbReference type="Google" id="ProtNLM"/>
    </source>
</evidence>
<dbReference type="InterPro" id="IPR025459">
    <property type="entry name" value="DUF4279"/>
</dbReference>
<reference evidence="1 2" key="1">
    <citation type="submission" date="2016-09" db="EMBL/GenBank/DDBJ databases">
        <title>Draft genome sequence of the soil isolate, Lysinibacillus fusiformis M5, a potential hypoxanthine producer.</title>
        <authorList>
            <person name="Gallegos-Monterrosa R."/>
            <person name="Maroti G."/>
            <person name="Balint B."/>
            <person name="Kovacs A.T."/>
        </authorList>
    </citation>
    <scope>NUCLEOTIDE SEQUENCE [LARGE SCALE GENOMIC DNA]</scope>
    <source>
        <strain evidence="1 2">M5</strain>
    </source>
</reference>
<sequence>MQKPTTNIRTYFCIFGDDFPLDEFTQKIVITPTETRTKGEIYTIGKTQHESYTTSWTYEIDYQLTSDPTLQINELIDIFTNKVNIINHFQKEFNLKCKIAVVLIFPETSGLFFDQKLIKFAYDTNSEYDIDIYRDEI</sequence>
<dbReference type="AlphaFoldDB" id="A0A1E4R8C8"/>
<organism evidence="1 2">
    <name type="scientific">Lysinibacillus fusiformis</name>
    <dbReference type="NCBI Taxonomy" id="28031"/>
    <lineage>
        <taxon>Bacteria</taxon>
        <taxon>Bacillati</taxon>
        <taxon>Bacillota</taxon>
        <taxon>Bacilli</taxon>
        <taxon>Bacillales</taxon>
        <taxon>Bacillaceae</taxon>
        <taxon>Lysinibacillus</taxon>
    </lineage>
</organism>
<dbReference type="RefSeq" id="WP_069481681.1">
    <property type="nucleotide sequence ID" value="NZ_CP130331.1"/>
</dbReference>
<gene>
    <name evidence="1" type="ORF">BG258_12715</name>
</gene>
<evidence type="ECO:0000313" key="2">
    <source>
        <dbReference type="Proteomes" id="UP000094784"/>
    </source>
</evidence>
<protein>
    <recommendedName>
        <fullName evidence="3">DUF4279 domain-containing protein</fullName>
    </recommendedName>
</protein>
<comment type="caution">
    <text evidence="1">The sequence shown here is derived from an EMBL/GenBank/DDBJ whole genome shotgun (WGS) entry which is preliminary data.</text>
</comment>
<name>A0A1E4R8C8_9BACI</name>
<dbReference type="OrthoDB" id="893918at2"/>
<accession>A0A1E4R8C8</accession>
<dbReference type="Pfam" id="PF14106">
    <property type="entry name" value="DUF4279"/>
    <property type="match status" value="1"/>
</dbReference>